<organism evidence="1 2">
    <name type="scientific">Paramecium pentaurelia</name>
    <dbReference type="NCBI Taxonomy" id="43138"/>
    <lineage>
        <taxon>Eukaryota</taxon>
        <taxon>Sar</taxon>
        <taxon>Alveolata</taxon>
        <taxon>Ciliophora</taxon>
        <taxon>Intramacronucleata</taxon>
        <taxon>Oligohymenophorea</taxon>
        <taxon>Peniculida</taxon>
        <taxon>Parameciidae</taxon>
        <taxon>Paramecium</taxon>
    </lineage>
</organism>
<evidence type="ECO:0000313" key="1">
    <source>
        <dbReference type="EMBL" id="CAD8142724.1"/>
    </source>
</evidence>
<proteinExistence type="predicted"/>
<evidence type="ECO:0000313" key="2">
    <source>
        <dbReference type="Proteomes" id="UP000689195"/>
    </source>
</evidence>
<dbReference type="OrthoDB" id="307954at2759"/>
<keyword evidence="2" id="KW-1185">Reference proteome</keyword>
<comment type="caution">
    <text evidence="1">The sequence shown here is derived from an EMBL/GenBank/DDBJ whole genome shotgun (WGS) entry which is preliminary data.</text>
</comment>
<protein>
    <submittedName>
        <fullName evidence="1">Uncharacterized protein</fullName>
    </submittedName>
</protein>
<sequence>MKINKFVCFHLHQNLNTNHINRRFNQLNQEQTKVQMIMDYQFVDQMNSIDQSIVNNNKYSAYFPNSSSQLAILNDQILVAQKDSILFYDCILDQFSSENLSNYFPNQQLTLNYGNIISLHNIRNQIIVRTEKTILIFQTNQQNFILSKAFTYENILSLNFEINKLFLCLEDKLVLIDLISYQNQVILKDTQIQAGFYVENDYYYMKKNSNILYSSIKEFNLNVNINQIQIKSIYIIKNLLCICGYQLKNQNIIEKISYYAEIIWFDLASNNFNQQIDNLKIDLINETNNNGDFGMQIINELFILYGTNLSTLIFWNLEYLNILNNNNNNNKDKKVEILKTQGIRGLTLMNKDQYHIIKKSQESFSSTDEYPIIIIIDDSGYLNAYEFINQQEFSNDLSRQSEQEWDKSFYTNYYKQFDDIQFTVVQNDPREIMNLANPPFNFQLITKVNDSQIVFGSGKIDHIFHLHQNWISSANLAINYKHFQVIGHEREILILNPLNIQQILLDLPHKCQTYQITSHPCELIYGLYQFQEQILIQTNSSLYLCNYLDDQWITKKILNQNSIKRISILDDYILLKIKTYTDQFVLYQYKNDILQQITTHSNDASCIFKLKNQISLLQILDNQLYILQDFENKEQISIDIDIVYSKEYYIKQIHENHLYLSFATLSQNQFEHYILYYDPLKKQAKQQKHLEDLLQNVKYNHLLTKITESDWNITIIQTHEAKFIVVIPNGIQDGFVLQVCGQDLRTIDDQEGNPIHLPSFSHIIKGVSVLNYVLPYEEYLGSRPGLYKVIRDNKEFHYQCQPSILIYEFDEKGSLTIHRFLIIKLKLKGEQMPILNVQFNSQQSDENQNTLKISRTESLVSLQPPPSPSQMCHIIPSKAALITQQLLDLCQQSILQFYQTYEYSKFNPYLPIFTSQYIFDDLYSKYYQIQNNKYINLIKLKDKSVIQQYYILKNQVNIPKVQLNHFIIEDMLEQLKFLSFHFSKICTFVRMYLNQRNIQIEKYINNKFYNSQQNQNIKKSKSPRKIVFNVDDQKIESDISQDEFIKKLCYQPKSKVKYLVLDYSIQQQMVHFRQPQNNLQISKDNQIFNLQNTLQASSFDQEISIQEQSQTESMILGYAAQSQISSNSLHNDNLIFQEQQQLQIFQSPSKNPFDSETLSNLHNNPLVESIIFDNIDIKSQQELSNNFDSDMKKPQSSCQSKQKIEQIPRSKFKMTEVQEEKHQLIFSNFENSNNDQIKQQSIKTPNFNVNDINQHNFQQWQIKNSKISQTEQFLKTSIDIFDFDFKKEEN</sequence>
<accession>A0A8S1SVK8</accession>
<dbReference type="Proteomes" id="UP000689195">
    <property type="component" value="Unassembled WGS sequence"/>
</dbReference>
<dbReference type="EMBL" id="CAJJDO010000011">
    <property type="protein sequence ID" value="CAD8142724.1"/>
    <property type="molecule type" value="Genomic_DNA"/>
</dbReference>
<reference evidence="1" key="1">
    <citation type="submission" date="2021-01" db="EMBL/GenBank/DDBJ databases">
        <authorList>
            <consortium name="Genoscope - CEA"/>
            <person name="William W."/>
        </authorList>
    </citation>
    <scope>NUCLEOTIDE SEQUENCE</scope>
</reference>
<name>A0A8S1SVK8_9CILI</name>
<gene>
    <name evidence="1" type="ORF">PPENT_87.1.T0110305</name>
</gene>